<dbReference type="Gene3D" id="1.10.1450.10">
    <property type="entry name" value="Tetraspanin"/>
    <property type="match status" value="1"/>
</dbReference>
<keyword evidence="4 6" id="KW-0472">Membrane</keyword>
<accession>A0AAV4GIP9</accession>
<dbReference type="InterPro" id="IPR018499">
    <property type="entry name" value="Tetraspanin/Peripherin"/>
</dbReference>
<evidence type="ECO:0000256" key="3">
    <source>
        <dbReference type="ARBA" id="ARBA00022989"/>
    </source>
</evidence>
<gene>
    <name evidence="7" type="ORF">ElyMa_002427300</name>
</gene>
<evidence type="ECO:0000313" key="7">
    <source>
        <dbReference type="EMBL" id="GFR84858.1"/>
    </source>
</evidence>
<keyword evidence="8" id="KW-1185">Reference proteome</keyword>
<keyword evidence="3 6" id="KW-1133">Transmembrane helix</keyword>
<comment type="subcellular location">
    <subcellularLocation>
        <location evidence="1">Membrane</location>
        <topology evidence="1">Multi-pass membrane protein</topology>
    </subcellularLocation>
</comment>
<dbReference type="GO" id="GO:0016020">
    <property type="term" value="C:membrane"/>
    <property type="evidence" value="ECO:0007669"/>
    <property type="project" value="UniProtKB-SubCell"/>
</dbReference>
<evidence type="ECO:0000256" key="4">
    <source>
        <dbReference type="ARBA" id="ARBA00023136"/>
    </source>
</evidence>
<reference evidence="7 8" key="1">
    <citation type="journal article" date="2021" name="Elife">
        <title>Chloroplast acquisition without the gene transfer in kleptoplastic sea slugs, Plakobranchus ocellatus.</title>
        <authorList>
            <person name="Maeda T."/>
            <person name="Takahashi S."/>
            <person name="Yoshida T."/>
            <person name="Shimamura S."/>
            <person name="Takaki Y."/>
            <person name="Nagai Y."/>
            <person name="Toyoda A."/>
            <person name="Suzuki Y."/>
            <person name="Arimoto A."/>
            <person name="Ishii H."/>
            <person name="Satoh N."/>
            <person name="Nishiyama T."/>
            <person name="Hasebe M."/>
            <person name="Maruyama T."/>
            <person name="Minagawa J."/>
            <person name="Obokata J."/>
            <person name="Shigenobu S."/>
        </authorList>
    </citation>
    <scope>NUCLEOTIDE SEQUENCE [LARGE SCALE GENOMIC DNA]</scope>
</reference>
<proteinExistence type="predicted"/>
<feature type="transmembrane region" description="Helical" evidence="6">
    <location>
        <begin position="199"/>
        <end position="222"/>
    </location>
</feature>
<dbReference type="InterPro" id="IPR008952">
    <property type="entry name" value="Tetraspanin_EC2_sf"/>
</dbReference>
<sequence>MVGTPPTSSGFNLLSSALSYVGLFDLMICITAWTVACRDKNKYLFITLFLIPMAIAAKWKLVDLIAFELTPIHESAKNEMVATFRHAYLHRNKDVTNATRDLITTINSIMITSGCCGVRGPEDFKFYNPFRVKDARRNQTFMFEYPPACCVRPHNTTIHLLTSIRDGQCSSDGTTWPINEKGCFSAVFNSVYNDHGKKLLTLLLCLIMLQSIQTVLTIFVLLKRKVFKTSLDRIKRFSVATPRSEGSVRPRVGTSLITSTSYTPASQVDTSSPDTSETQSDISNLKVE</sequence>
<evidence type="ECO:0000256" key="1">
    <source>
        <dbReference type="ARBA" id="ARBA00004141"/>
    </source>
</evidence>
<dbReference type="Proteomes" id="UP000762676">
    <property type="component" value="Unassembled WGS sequence"/>
</dbReference>
<evidence type="ECO:0000256" key="5">
    <source>
        <dbReference type="SAM" id="MobiDB-lite"/>
    </source>
</evidence>
<feature type="transmembrane region" description="Helical" evidence="6">
    <location>
        <begin position="43"/>
        <end position="61"/>
    </location>
</feature>
<organism evidence="7 8">
    <name type="scientific">Elysia marginata</name>
    <dbReference type="NCBI Taxonomy" id="1093978"/>
    <lineage>
        <taxon>Eukaryota</taxon>
        <taxon>Metazoa</taxon>
        <taxon>Spiralia</taxon>
        <taxon>Lophotrochozoa</taxon>
        <taxon>Mollusca</taxon>
        <taxon>Gastropoda</taxon>
        <taxon>Heterobranchia</taxon>
        <taxon>Euthyneura</taxon>
        <taxon>Panpulmonata</taxon>
        <taxon>Sacoglossa</taxon>
        <taxon>Placobranchoidea</taxon>
        <taxon>Plakobranchidae</taxon>
        <taxon>Elysia</taxon>
    </lineage>
</organism>
<comment type="caution">
    <text evidence="7">The sequence shown here is derived from an EMBL/GenBank/DDBJ whole genome shotgun (WGS) entry which is preliminary data.</text>
</comment>
<dbReference type="Pfam" id="PF00335">
    <property type="entry name" value="Tetraspanin"/>
    <property type="match status" value="1"/>
</dbReference>
<evidence type="ECO:0000256" key="2">
    <source>
        <dbReference type="ARBA" id="ARBA00022692"/>
    </source>
</evidence>
<feature type="region of interest" description="Disordered" evidence="5">
    <location>
        <begin position="258"/>
        <end position="288"/>
    </location>
</feature>
<evidence type="ECO:0000256" key="6">
    <source>
        <dbReference type="SAM" id="Phobius"/>
    </source>
</evidence>
<feature type="transmembrane region" description="Helical" evidence="6">
    <location>
        <begin position="17"/>
        <end position="36"/>
    </location>
</feature>
<dbReference type="EMBL" id="BMAT01004972">
    <property type="protein sequence ID" value="GFR84858.1"/>
    <property type="molecule type" value="Genomic_DNA"/>
</dbReference>
<name>A0AAV4GIP9_9GAST</name>
<dbReference type="SUPFAM" id="SSF48652">
    <property type="entry name" value="Tetraspanin"/>
    <property type="match status" value="1"/>
</dbReference>
<keyword evidence="2 6" id="KW-0812">Transmembrane</keyword>
<dbReference type="AlphaFoldDB" id="A0AAV4GIP9"/>
<protein>
    <submittedName>
        <fullName evidence="7">Tetraspanin</fullName>
    </submittedName>
</protein>
<evidence type="ECO:0000313" key="8">
    <source>
        <dbReference type="Proteomes" id="UP000762676"/>
    </source>
</evidence>